<protein>
    <submittedName>
        <fullName evidence="2">Uncharacterized protein</fullName>
    </submittedName>
</protein>
<reference evidence="2 3" key="1">
    <citation type="journal article" date="2024" name="J Genomics">
        <title>Draft genome sequencing and assembly of Favolaschia claudopus CIRM-BRFM 2984 isolated from oak limbs.</title>
        <authorList>
            <person name="Navarro D."/>
            <person name="Drula E."/>
            <person name="Chaduli D."/>
            <person name="Cazenave R."/>
            <person name="Ahrendt S."/>
            <person name="Wang J."/>
            <person name="Lipzen A."/>
            <person name="Daum C."/>
            <person name="Barry K."/>
            <person name="Grigoriev I.V."/>
            <person name="Favel A."/>
            <person name="Rosso M.N."/>
            <person name="Martin F."/>
        </authorList>
    </citation>
    <scope>NUCLEOTIDE SEQUENCE [LARGE SCALE GENOMIC DNA]</scope>
    <source>
        <strain evidence="2 3">CIRM-BRFM 2984</strain>
    </source>
</reference>
<dbReference type="EMBL" id="JAWWNJ010000022">
    <property type="protein sequence ID" value="KAK7033711.1"/>
    <property type="molecule type" value="Genomic_DNA"/>
</dbReference>
<name>A0AAW0C3X1_9AGAR</name>
<evidence type="ECO:0000313" key="3">
    <source>
        <dbReference type="Proteomes" id="UP001362999"/>
    </source>
</evidence>
<sequence length="277" mass="30383">MSCPTQHTSAAEIGTGQHAPRTPTSSHPVLPPAVLSCFICRSSSAKSLAEPSAGECACPRRVPPSAYIDWAIRHLFRLEWDMRPIAPLLLCQDPFSRTFLTLPAHPPRYVPADPSAARVSFLPHDRSSIRRVSLSALIKLYRRHRGVNLESLTGGERERSAGCVTLPRVDGFVFDTSRSSLREYRHTSITTSQADIPLADLEAITSRRIVGVVPVMAVLRPSALFSPPLASHHCFFRMSPYPPALGERAGTCGSLEMVQWRPEDLDRLPPSQASVCG</sequence>
<dbReference type="Proteomes" id="UP001362999">
    <property type="component" value="Unassembled WGS sequence"/>
</dbReference>
<evidence type="ECO:0000256" key="1">
    <source>
        <dbReference type="SAM" id="MobiDB-lite"/>
    </source>
</evidence>
<proteinExistence type="predicted"/>
<organism evidence="2 3">
    <name type="scientific">Favolaschia claudopus</name>
    <dbReference type="NCBI Taxonomy" id="2862362"/>
    <lineage>
        <taxon>Eukaryota</taxon>
        <taxon>Fungi</taxon>
        <taxon>Dikarya</taxon>
        <taxon>Basidiomycota</taxon>
        <taxon>Agaricomycotina</taxon>
        <taxon>Agaricomycetes</taxon>
        <taxon>Agaricomycetidae</taxon>
        <taxon>Agaricales</taxon>
        <taxon>Marasmiineae</taxon>
        <taxon>Mycenaceae</taxon>
        <taxon>Favolaschia</taxon>
    </lineage>
</organism>
<evidence type="ECO:0000313" key="2">
    <source>
        <dbReference type="EMBL" id="KAK7033711.1"/>
    </source>
</evidence>
<dbReference type="AlphaFoldDB" id="A0AAW0C3X1"/>
<comment type="caution">
    <text evidence="2">The sequence shown here is derived from an EMBL/GenBank/DDBJ whole genome shotgun (WGS) entry which is preliminary data.</text>
</comment>
<feature type="region of interest" description="Disordered" evidence="1">
    <location>
        <begin position="1"/>
        <end position="27"/>
    </location>
</feature>
<gene>
    <name evidence="2" type="ORF">R3P38DRAFT_3185386</name>
</gene>
<keyword evidence="3" id="KW-1185">Reference proteome</keyword>
<accession>A0AAW0C3X1</accession>